<proteinExistence type="predicted"/>
<comment type="caution">
    <text evidence="1">The sequence shown here is derived from an EMBL/GenBank/DDBJ whole genome shotgun (WGS) entry which is preliminary data.</text>
</comment>
<organism evidence="1 2">
    <name type="scientific">Beauveria bassiana D1-5</name>
    <dbReference type="NCBI Taxonomy" id="1245745"/>
    <lineage>
        <taxon>Eukaryota</taxon>
        <taxon>Fungi</taxon>
        <taxon>Dikarya</taxon>
        <taxon>Ascomycota</taxon>
        <taxon>Pezizomycotina</taxon>
        <taxon>Sordariomycetes</taxon>
        <taxon>Hypocreomycetidae</taxon>
        <taxon>Hypocreales</taxon>
        <taxon>Cordycipitaceae</taxon>
        <taxon>Beauveria</taxon>
    </lineage>
</organism>
<accession>A0A0A2VZP3</accession>
<evidence type="ECO:0000313" key="1">
    <source>
        <dbReference type="EMBL" id="KGQ13391.1"/>
    </source>
</evidence>
<dbReference type="EMBL" id="ANFO01000044">
    <property type="protein sequence ID" value="KGQ13391.1"/>
    <property type="molecule type" value="Genomic_DNA"/>
</dbReference>
<dbReference type="AlphaFoldDB" id="A0A0A2VZP3"/>
<sequence length="114" mass="12731">MRQIPYALPAHALVKYLRIATGGGIKYQHRLSLRGGDGFEVGHQALGNTFAPRLTMHQQLGHIGPVRLVFRLAGNQLHGADNVPLAIFRHNHRAFAPRHALPNLAPECRRFFRG</sequence>
<reference evidence="1 2" key="1">
    <citation type="submission" date="2012-10" db="EMBL/GenBank/DDBJ databases">
        <title>Genome sequencing and analysis of entomopathogenic fungi Beauveria bassiana D1-5.</title>
        <authorList>
            <person name="Li Q."/>
            <person name="Wang L."/>
            <person name="Zhang Z."/>
            <person name="Wang Q."/>
            <person name="Ren J."/>
            <person name="Wang M."/>
            <person name="Xu W."/>
            <person name="Wang J."/>
            <person name="Lu Y."/>
            <person name="Du Q."/>
            <person name="Sun Z."/>
        </authorList>
    </citation>
    <scope>NUCLEOTIDE SEQUENCE [LARGE SCALE GENOMIC DNA]</scope>
    <source>
        <strain evidence="1 2">D1-5</strain>
    </source>
</reference>
<name>A0A0A2VZP3_BEABA</name>
<gene>
    <name evidence="1" type="ORF">BBAD15_g927</name>
</gene>
<dbReference type="HOGENOM" id="CLU_2120663_0_0_1"/>
<dbReference type="Proteomes" id="UP000030106">
    <property type="component" value="Unassembled WGS sequence"/>
</dbReference>
<protein>
    <submittedName>
        <fullName evidence="1">Uncharacterized protein</fullName>
    </submittedName>
</protein>
<evidence type="ECO:0000313" key="2">
    <source>
        <dbReference type="Proteomes" id="UP000030106"/>
    </source>
</evidence>